<name>A0AAT9HXG2_9ACTN</name>
<proteinExistence type="predicted"/>
<dbReference type="EMBL" id="AP035768">
    <property type="protein sequence ID" value="BFO22065.1"/>
    <property type="molecule type" value="Genomic_DNA"/>
</dbReference>
<dbReference type="AlphaFoldDB" id="A0AAT9HXG2"/>
<sequence length="213" mass="21873">MALLGGVVRVGAQDAEAGAGDGAQRVVLAQLVLAVAEEGEVVVGEPAQQLAGLLDLRHGQVGGDGLTGQRLGERGRGLAHLAPVLDGLADVGEDPQQVGGDLLEVAAVGLAVDLHMDPGLDVRVVRQAAGVLGEVAADGAVSTSISLPVTSRRTTTWGWMTTWMPRPWRVSSLVTESTRKGMSSVTTSTTEWLDGRGVDADAGRALGRLSASR</sequence>
<protein>
    <submittedName>
        <fullName evidence="1">Uncharacterized protein</fullName>
    </submittedName>
</protein>
<gene>
    <name evidence="1" type="ORF">SHKM778_84530</name>
</gene>
<reference evidence="1" key="1">
    <citation type="submission" date="2024-06" db="EMBL/GenBank/DDBJ databases">
        <authorList>
            <consortium name="consrtm"/>
            <person name="Uemura M."/>
            <person name="Terahara T."/>
        </authorList>
    </citation>
    <scope>NUCLEOTIDE SEQUENCE</scope>
    <source>
        <strain evidence="1">KM77-8</strain>
    </source>
</reference>
<organism evidence="1">
    <name type="scientific">Streptomyces haneummycinicus</name>
    <dbReference type="NCBI Taxonomy" id="3074435"/>
    <lineage>
        <taxon>Bacteria</taxon>
        <taxon>Bacillati</taxon>
        <taxon>Actinomycetota</taxon>
        <taxon>Actinomycetes</taxon>
        <taxon>Kitasatosporales</taxon>
        <taxon>Streptomycetaceae</taxon>
        <taxon>Streptomyces</taxon>
    </lineage>
</organism>
<evidence type="ECO:0000313" key="1">
    <source>
        <dbReference type="EMBL" id="BFO22065.1"/>
    </source>
</evidence>
<reference evidence="1" key="2">
    <citation type="submission" date="2024-07" db="EMBL/GenBank/DDBJ databases">
        <title>Streptomyces haneummycinica sp. nov., a new antibiotic-producing actinobacterium isolated from marine sediment.</title>
        <authorList>
            <person name="Uemura M."/>
            <person name="Hamada M."/>
            <person name="Hirano S."/>
            <person name="Kobayashi K."/>
            <person name="Ohshiro T."/>
            <person name="Kobayashi T."/>
            <person name="Terahara T."/>
        </authorList>
    </citation>
    <scope>NUCLEOTIDE SEQUENCE</scope>
    <source>
        <strain evidence="1">KM77-8</strain>
    </source>
</reference>
<accession>A0AAT9HXG2</accession>